<keyword evidence="4" id="KW-1185">Reference proteome</keyword>
<reference evidence="3" key="1">
    <citation type="submission" date="2023-09" db="EMBL/GenBank/DDBJ databases">
        <authorList>
            <consortium name="CW5 consortium"/>
            <person name="Lu C.-W."/>
        </authorList>
    </citation>
    <scope>NUCLEOTIDE SEQUENCE</scope>
    <source>
        <strain evidence="3">KPS</strain>
    </source>
</reference>
<accession>A0ABY9R5N5</accession>
<evidence type="ECO:0000313" key="3">
    <source>
        <dbReference type="EMBL" id="WMW66447.1"/>
    </source>
</evidence>
<feature type="chain" id="PRO_5046369982" evidence="1">
    <location>
        <begin position="31"/>
        <end position="129"/>
    </location>
</feature>
<proteinExistence type="predicted"/>
<evidence type="ECO:0000259" key="2">
    <source>
        <dbReference type="PROSITE" id="PS51352"/>
    </source>
</evidence>
<organism evidence="3 4">
    <name type="scientific">Nitratidesulfovibrio liaohensis</name>
    <dbReference type="NCBI Taxonomy" id="2604158"/>
    <lineage>
        <taxon>Bacteria</taxon>
        <taxon>Pseudomonadati</taxon>
        <taxon>Thermodesulfobacteriota</taxon>
        <taxon>Desulfovibrionia</taxon>
        <taxon>Desulfovibrionales</taxon>
        <taxon>Desulfovibrionaceae</taxon>
        <taxon>Nitratidesulfovibrio</taxon>
    </lineage>
</organism>
<dbReference type="PROSITE" id="PS51352">
    <property type="entry name" value="THIOREDOXIN_2"/>
    <property type="match status" value="1"/>
</dbReference>
<dbReference type="CDD" id="cd02947">
    <property type="entry name" value="TRX_family"/>
    <property type="match status" value="1"/>
</dbReference>
<dbReference type="Proteomes" id="UP001180616">
    <property type="component" value="Chromosome"/>
</dbReference>
<dbReference type="Pfam" id="PF00085">
    <property type="entry name" value="Thioredoxin"/>
    <property type="match status" value="1"/>
</dbReference>
<sequence length="129" mass="14293">MRISDVTRHVLPVALLCLLALGAVAFPAYAGDAVYPVKGMVTVIDLGAKSCVPCRMMAPILSELKVDYKGRADVVFIDVWENPDQSEAYGIRVIPTQIFYDKSGAEVYRHEGFMDKDSIRRMLDVLLKG</sequence>
<gene>
    <name evidence="3" type="ORF">KPS_001018</name>
</gene>
<dbReference type="InterPro" id="IPR013766">
    <property type="entry name" value="Thioredoxin_domain"/>
</dbReference>
<name>A0ABY9R5N5_9BACT</name>
<keyword evidence="1" id="KW-0732">Signal</keyword>
<protein>
    <submittedName>
        <fullName evidence="3">Thioredoxin family protein</fullName>
    </submittedName>
</protein>
<dbReference type="InterPro" id="IPR036249">
    <property type="entry name" value="Thioredoxin-like_sf"/>
</dbReference>
<evidence type="ECO:0000256" key="1">
    <source>
        <dbReference type="SAM" id="SignalP"/>
    </source>
</evidence>
<evidence type="ECO:0000313" key="4">
    <source>
        <dbReference type="Proteomes" id="UP001180616"/>
    </source>
</evidence>
<feature type="domain" description="Thioredoxin" evidence="2">
    <location>
        <begin position="15"/>
        <end position="128"/>
    </location>
</feature>
<dbReference type="PANTHER" id="PTHR45663:SF11">
    <property type="entry name" value="GEO12009P1"/>
    <property type="match status" value="1"/>
</dbReference>
<dbReference type="PANTHER" id="PTHR45663">
    <property type="entry name" value="GEO12009P1"/>
    <property type="match status" value="1"/>
</dbReference>
<dbReference type="EMBL" id="CP133659">
    <property type="protein sequence ID" value="WMW66447.1"/>
    <property type="molecule type" value="Genomic_DNA"/>
</dbReference>
<feature type="signal peptide" evidence="1">
    <location>
        <begin position="1"/>
        <end position="30"/>
    </location>
</feature>
<dbReference type="Gene3D" id="3.40.30.10">
    <property type="entry name" value="Glutaredoxin"/>
    <property type="match status" value="1"/>
</dbReference>
<dbReference type="SUPFAM" id="SSF52833">
    <property type="entry name" value="Thioredoxin-like"/>
    <property type="match status" value="1"/>
</dbReference>